<dbReference type="EMBL" id="CP097218">
    <property type="protein sequence ID" value="UQN28193.1"/>
    <property type="molecule type" value="Genomic_DNA"/>
</dbReference>
<gene>
    <name evidence="3" type="ORF">M4486_11080</name>
</gene>
<dbReference type="Gene3D" id="3.30.420.40">
    <property type="match status" value="2"/>
</dbReference>
<proteinExistence type="inferred from homology"/>
<dbReference type="Proteomes" id="UP001055868">
    <property type="component" value="Chromosome"/>
</dbReference>
<evidence type="ECO:0000256" key="1">
    <source>
        <dbReference type="ARBA" id="ARBA00006479"/>
    </source>
</evidence>
<feature type="domain" description="HTH iclR-type" evidence="2">
    <location>
        <begin position="17"/>
        <end position="59"/>
    </location>
</feature>
<dbReference type="PANTHER" id="PTHR18964">
    <property type="entry name" value="ROK (REPRESSOR, ORF, KINASE) FAMILY"/>
    <property type="match status" value="1"/>
</dbReference>
<dbReference type="Gene3D" id="1.10.10.10">
    <property type="entry name" value="Winged helix-like DNA-binding domain superfamily/Winged helix DNA-binding domain"/>
    <property type="match status" value="1"/>
</dbReference>
<dbReference type="InterPro" id="IPR036388">
    <property type="entry name" value="WH-like_DNA-bd_sf"/>
</dbReference>
<dbReference type="SUPFAM" id="SSF53067">
    <property type="entry name" value="Actin-like ATPase domain"/>
    <property type="match status" value="2"/>
</dbReference>
<evidence type="ECO:0000313" key="4">
    <source>
        <dbReference type="Proteomes" id="UP001055868"/>
    </source>
</evidence>
<dbReference type="RefSeq" id="WP_249477222.1">
    <property type="nucleotide sequence ID" value="NZ_CP097218.1"/>
</dbReference>
<dbReference type="InterPro" id="IPR036390">
    <property type="entry name" value="WH_DNA-bd_sf"/>
</dbReference>
<dbReference type="Pfam" id="PF00480">
    <property type="entry name" value="ROK"/>
    <property type="match status" value="1"/>
</dbReference>
<reference evidence="3" key="1">
    <citation type="submission" date="2022-05" db="EMBL/GenBank/DDBJ databases">
        <title>Genomic analysis of Brachybacterium sp. CBA3104.</title>
        <authorList>
            <person name="Roh S.W."/>
            <person name="Kim Y.B."/>
            <person name="Kim Y."/>
        </authorList>
    </citation>
    <scope>NUCLEOTIDE SEQUENCE</scope>
    <source>
        <strain evidence="3">CBA3104</strain>
    </source>
</reference>
<evidence type="ECO:0000259" key="2">
    <source>
        <dbReference type="Pfam" id="PF09339"/>
    </source>
</evidence>
<organism evidence="3 4">
    <name type="scientific">Brachybacterium kimchii</name>
    <dbReference type="NCBI Taxonomy" id="2942909"/>
    <lineage>
        <taxon>Bacteria</taxon>
        <taxon>Bacillati</taxon>
        <taxon>Actinomycetota</taxon>
        <taxon>Actinomycetes</taxon>
        <taxon>Micrococcales</taxon>
        <taxon>Dermabacteraceae</taxon>
        <taxon>Brachybacterium</taxon>
    </lineage>
</organism>
<accession>A0ABY4N414</accession>
<dbReference type="SUPFAM" id="SSF46785">
    <property type="entry name" value="Winged helix' DNA-binding domain"/>
    <property type="match status" value="1"/>
</dbReference>
<dbReference type="Pfam" id="PF09339">
    <property type="entry name" value="HTH_IclR"/>
    <property type="match status" value="1"/>
</dbReference>
<dbReference type="InterPro" id="IPR005471">
    <property type="entry name" value="Tscrpt_reg_IclR_N"/>
</dbReference>
<sequence>MSTTGSLPTPAHPREAEVIDAFRGGGTLTRALIAESTGLSRSTVSAVLTRLVEEGAVEVVGHDEQPGRGRPTERVAIDRAAVRSIGIDLAHGAVRVVHLNTLGEVLASRERTHEESLGAARRQQLVLRMLADLDGADDRPSNRPTALRGVGLGISGPAALTRPERAPWHGLVQALEARYGVPVHVDNTTRCAAFAEHLAAGDGHRTTLHVRCYQGVGGAVVRDGVLDLGADGMAGEIGHLPVELPGMACRCGRSGCLETVASTPAVLAALRSHGVLLRSPSALRDALADDAPQLRGVLDRVARALARAIVLATTIVDPDEVILTGDLLDADDRLLEAVRPLVAEDVGERFPLIPLERGRLDAFAGATGAALVVLHPRT</sequence>
<evidence type="ECO:0000313" key="3">
    <source>
        <dbReference type="EMBL" id="UQN28193.1"/>
    </source>
</evidence>
<name>A0ABY4N414_9MICO</name>
<dbReference type="InterPro" id="IPR000600">
    <property type="entry name" value="ROK"/>
</dbReference>
<dbReference type="InterPro" id="IPR043129">
    <property type="entry name" value="ATPase_NBD"/>
</dbReference>
<comment type="similarity">
    <text evidence="1">Belongs to the ROK (NagC/XylR) family.</text>
</comment>
<keyword evidence="4" id="KW-1185">Reference proteome</keyword>
<protein>
    <submittedName>
        <fullName evidence="3">ROK family protein</fullName>
    </submittedName>
</protein>
<dbReference type="PANTHER" id="PTHR18964:SF149">
    <property type="entry name" value="BIFUNCTIONAL UDP-N-ACETYLGLUCOSAMINE 2-EPIMERASE_N-ACETYLMANNOSAMINE KINASE"/>
    <property type="match status" value="1"/>
</dbReference>